<dbReference type="Pfam" id="PF14319">
    <property type="entry name" value="Zn_Tnp_IS91"/>
    <property type="match status" value="1"/>
</dbReference>
<dbReference type="AlphaFoldDB" id="A0A2Z4Y1P8"/>
<evidence type="ECO:0000313" key="2">
    <source>
        <dbReference type="EMBL" id="AXA34662.1"/>
    </source>
</evidence>
<dbReference type="Proteomes" id="UP000251120">
    <property type="component" value="Chromosome"/>
</dbReference>
<name>A0A2Z4Y1P8_9GAMM</name>
<dbReference type="InterPro" id="IPR026889">
    <property type="entry name" value="Zn_Tnp"/>
</dbReference>
<keyword evidence="5" id="KW-1185">Reference proteome</keyword>
<proteinExistence type="predicted"/>
<feature type="domain" description="Transposase zinc-binding" evidence="1">
    <location>
        <begin position="27"/>
        <end position="115"/>
    </location>
</feature>
<gene>
    <name evidence="2" type="ORF">CDH04_09740</name>
    <name evidence="3" type="ORF">FZC43_09750</name>
</gene>
<evidence type="ECO:0000313" key="5">
    <source>
        <dbReference type="Proteomes" id="UP000681131"/>
    </source>
</evidence>
<reference evidence="2 4" key="1">
    <citation type="submission" date="2017-06" db="EMBL/GenBank/DDBJ databases">
        <title>Complete genome of Francisella adeliensis.</title>
        <authorList>
            <person name="Vallesi A."/>
            <person name="Sjodin A."/>
        </authorList>
    </citation>
    <scope>NUCLEOTIDE SEQUENCE [LARGE SCALE GENOMIC DNA]</scope>
    <source>
        <strain evidence="2 4">FDC440</strain>
    </source>
</reference>
<dbReference type="EMBL" id="CP021781">
    <property type="protein sequence ID" value="AXA34662.1"/>
    <property type="molecule type" value="Genomic_DNA"/>
</dbReference>
<accession>A0A2Z4Y1P8</accession>
<reference evidence="3 5" key="2">
    <citation type="submission" date="2019-08" db="EMBL/GenBank/DDBJ databases">
        <title>Complete genome sequences of Francisella adeliensis (FSC1325 and FSC1326).</title>
        <authorList>
            <person name="Ohrman C."/>
            <person name="Uneklint I."/>
            <person name="Vallesi A."/>
            <person name="Karlsson L."/>
            <person name="Sjodin A."/>
        </authorList>
    </citation>
    <scope>NUCLEOTIDE SEQUENCE [LARGE SCALE GENOMIC DNA]</scope>
    <source>
        <strain evidence="3 5">FSC1325</strain>
    </source>
</reference>
<dbReference type="OrthoDB" id="6979325at2"/>
<dbReference type="Proteomes" id="UP000681131">
    <property type="component" value="Chromosome"/>
</dbReference>
<sequence>MLCNTNVYITISTPSKIKDLFQKSKAWLKYYEANKHNIRDAEVENVVKITGCGLQVCGFILYRCSNRTCMHTKRICFSCNSRSCPTCGKRAIDHWAEKSPNLFPDCTYQHITFTMPDVL</sequence>
<organism evidence="2 4">
    <name type="scientific">Francisella adeliensis</name>
    <dbReference type="NCBI Taxonomy" id="2007306"/>
    <lineage>
        <taxon>Bacteria</taxon>
        <taxon>Pseudomonadati</taxon>
        <taxon>Pseudomonadota</taxon>
        <taxon>Gammaproteobacteria</taxon>
        <taxon>Thiotrichales</taxon>
        <taxon>Francisellaceae</taxon>
        <taxon>Francisella</taxon>
    </lineage>
</organism>
<evidence type="ECO:0000313" key="3">
    <source>
        <dbReference type="EMBL" id="QIW13000.1"/>
    </source>
</evidence>
<dbReference type="PANTHER" id="PTHR37023">
    <property type="entry name" value="TRANSPOSASE"/>
    <property type="match status" value="1"/>
</dbReference>
<dbReference type="PANTHER" id="PTHR37023:SF1">
    <property type="entry name" value="ISSOD25 TRANSPOSASE TNPA_ISSOD25"/>
    <property type="match status" value="1"/>
</dbReference>
<evidence type="ECO:0000313" key="4">
    <source>
        <dbReference type="Proteomes" id="UP000251120"/>
    </source>
</evidence>
<protein>
    <recommendedName>
        <fullName evidence="1">Transposase zinc-binding domain-containing protein</fullName>
    </recommendedName>
</protein>
<dbReference type="EMBL" id="CP043424">
    <property type="protein sequence ID" value="QIW13000.1"/>
    <property type="molecule type" value="Genomic_DNA"/>
</dbReference>
<dbReference type="KEGG" id="fad:CDH04_09740"/>
<evidence type="ECO:0000259" key="1">
    <source>
        <dbReference type="Pfam" id="PF14319"/>
    </source>
</evidence>